<dbReference type="InterPro" id="IPR018062">
    <property type="entry name" value="HTH_AraC-typ_CS"/>
</dbReference>
<evidence type="ECO:0000256" key="1">
    <source>
        <dbReference type="ARBA" id="ARBA00023015"/>
    </source>
</evidence>
<organism evidence="5 6">
    <name type="scientific">Nonomuraea jiangxiensis</name>
    <dbReference type="NCBI Taxonomy" id="633440"/>
    <lineage>
        <taxon>Bacteria</taxon>
        <taxon>Bacillati</taxon>
        <taxon>Actinomycetota</taxon>
        <taxon>Actinomycetes</taxon>
        <taxon>Streptosporangiales</taxon>
        <taxon>Streptosporangiaceae</taxon>
        <taxon>Nonomuraea</taxon>
    </lineage>
</organism>
<dbReference type="GO" id="GO:0003700">
    <property type="term" value="F:DNA-binding transcription factor activity"/>
    <property type="evidence" value="ECO:0007669"/>
    <property type="project" value="InterPro"/>
</dbReference>
<accession>A0A1G9SRH4</accession>
<dbReference type="EMBL" id="FNDJ01000042">
    <property type="protein sequence ID" value="SDM38000.1"/>
    <property type="molecule type" value="Genomic_DNA"/>
</dbReference>
<dbReference type="PANTHER" id="PTHR46796">
    <property type="entry name" value="HTH-TYPE TRANSCRIPTIONAL ACTIVATOR RHAS-RELATED"/>
    <property type="match status" value="1"/>
</dbReference>
<evidence type="ECO:0000256" key="3">
    <source>
        <dbReference type="ARBA" id="ARBA00023163"/>
    </source>
</evidence>
<dbReference type="SMART" id="SM00342">
    <property type="entry name" value="HTH_ARAC"/>
    <property type="match status" value="1"/>
</dbReference>
<dbReference type="Proteomes" id="UP000199202">
    <property type="component" value="Unassembled WGS sequence"/>
</dbReference>
<gene>
    <name evidence="5" type="ORF">SAMN05421869_14240</name>
</gene>
<protein>
    <submittedName>
        <fullName evidence="5">AraC-type DNA-binding protein</fullName>
    </submittedName>
</protein>
<dbReference type="InterPro" id="IPR050204">
    <property type="entry name" value="AraC_XylS_family_regulators"/>
</dbReference>
<dbReference type="InterPro" id="IPR018060">
    <property type="entry name" value="HTH_AraC"/>
</dbReference>
<dbReference type="SUPFAM" id="SSF46689">
    <property type="entry name" value="Homeodomain-like"/>
    <property type="match status" value="2"/>
</dbReference>
<dbReference type="Pfam" id="PF12833">
    <property type="entry name" value="HTH_18"/>
    <property type="match status" value="1"/>
</dbReference>
<evidence type="ECO:0000313" key="6">
    <source>
        <dbReference type="Proteomes" id="UP000199202"/>
    </source>
</evidence>
<feature type="domain" description="HTH araC/xylS-type" evidence="4">
    <location>
        <begin position="221"/>
        <end position="319"/>
    </location>
</feature>
<evidence type="ECO:0000259" key="4">
    <source>
        <dbReference type="PROSITE" id="PS01124"/>
    </source>
</evidence>
<dbReference type="STRING" id="633440.SAMN05421869_14240"/>
<evidence type="ECO:0000256" key="2">
    <source>
        <dbReference type="ARBA" id="ARBA00023125"/>
    </source>
</evidence>
<proteinExistence type="predicted"/>
<sequence length="323" mass="34848">MHIRSSSLNGVDALAGLLEGPRASGAFLLRILLDPPWSIRVQDGSPLCVAVMLSGEACFEPDHGEPVRLRPGDIALVRGPDPYVMSDDPAAPPQVIVYPGQQCVTPEGVELRERMALGVRTWGSNPDGSVQLVLGVYEEVGAVGQRLLDVLPPLLVVSEDTWDSTLIPVLAGEVTKQGPAQGVVLDRLLDLLLISVLRVWFDRPETEAPAWYRAHTHPVAGEALRLFHENPANDWTLARVAAEVGVSRATLAESFRNAVGTPPMTYLTEWRMALAADLLRQSDATLNAVARQVGYGSGFALSSAFKRVYGISPQEHRSAALAQ</sequence>
<dbReference type="InterPro" id="IPR009057">
    <property type="entry name" value="Homeodomain-like_sf"/>
</dbReference>
<dbReference type="AlphaFoldDB" id="A0A1G9SRH4"/>
<keyword evidence="6" id="KW-1185">Reference proteome</keyword>
<reference evidence="5 6" key="1">
    <citation type="submission" date="2016-10" db="EMBL/GenBank/DDBJ databases">
        <authorList>
            <person name="de Groot N.N."/>
        </authorList>
    </citation>
    <scope>NUCLEOTIDE SEQUENCE [LARGE SCALE GENOMIC DNA]</scope>
    <source>
        <strain evidence="5 6">CGMCC 4.6533</strain>
    </source>
</reference>
<keyword evidence="3" id="KW-0804">Transcription</keyword>
<keyword evidence="1" id="KW-0805">Transcription regulation</keyword>
<evidence type="ECO:0000313" key="5">
    <source>
        <dbReference type="EMBL" id="SDM38000.1"/>
    </source>
</evidence>
<dbReference type="Pfam" id="PF12852">
    <property type="entry name" value="Cupin_6"/>
    <property type="match status" value="1"/>
</dbReference>
<dbReference type="GO" id="GO:0043565">
    <property type="term" value="F:sequence-specific DNA binding"/>
    <property type="evidence" value="ECO:0007669"/>
    <property type="project" value="InterPro"/>
</dbReference>
<dbReference type="PROSITE" id="PS01124">
    <property type="entry name" value="HTH_ARAC_FAMILY_2"/>
    <property type="match status" value="1"/>
</dbReference>
<keyword evidence="2 5" id="KW-0238">DNA-binding</keyword>
<dbReference type="InterPro" id="IPR032783">
    <property type="entry name" value="AraC_lig"/>
</dbReference>
<dbReference type="Gene3D" id="1.10.10.60">
    <property type="entry name" value="Homeodomain-like"/>
    <property type="match status" value="2"/>
</dbReference>
<dbReference type="PANTHER" id="PTHR46796:SF13">
    <property type="entry name" value="HTH-TYPE TRANSCRIPTIONAL ACTIVATOR RHAS"/>
    <property type="match status" value="1"/>
</dbReference>
<dbReference type="PROSITE" id="PS00041">
    <property type="entry name" value="HTH_ARAC_FAMILY_1"/>
    <property type="match status" value="1"/>
</dbReference>
<name>A0A1G9SRH4_9ACTN</name>